<name>A0ABS5VLG3_9BACT</name>
<feature type="domain" description="SusD-like N-terminal" evidence="7">
    <location>
        <begin position="39"/>
        <end position="218"/>
    </location>
</feature>
<evidence type="ECO:0000256" key="2">
    <source>
        <dbReference type="ARBA" id="ARBA00006275"/>
    </source>
</evidence>
<comment type="subcellular location">
    <subcellularLocation>
        <location evidence="1">Cell outer membrane</location>
    </subcellularLocation>
</comment>
<dbReference type="Pfam" id="PF07980">
    <property type="entry name" value="SusD_RagB"/>
    <property type="match status" value="1"/>
</dbReference>
<keyword evidence="9" id="KW-1185">Reference proteome</keyword>
<evidence type="ECO:0000256" key="4">
    <source>
        <dbReference type="ARBA" id="ARBA00023136"/>
    </source>
</evidence>
<dbReference type="EMBL" id="JAHESD010000002">
    <property type="protein sequence ID" value="MBT1701951.1"/>
    <property type="molecule type" value="Genomic_DNA"/>
</dbReference>
<accession>A0ABS5VLG3</accession>
<keyword evidence="5" id="KW-0998">Cell outer membrane</keyword>
<dbReference type="InterPro" id="IPR033985">
    <property type="entry name" value="SusD-like_N"/>
</dbReference>
<sequence length="536" mass="61453">MMKKIFLPIIVISSLASLVSCEDLDLVPTDRETEETFWDKPEDALNVLNTCYEYMYNAEYFFFNETLSDNAFNKSEVDGSNSRNIAEGSYDASHARITNEWSFHYAGIRKCNILLQNVDRVEGLDEALRERIKGEARFIRAFHYFHMTVWYGDVPLVDNVLSVEESQNLTRASQIDVINFINTDLDFAARVLPKNTAYTADDRGRVTKGAALALKARLAQYLGTWSSVITIAEQFFNGEAGNYTLFGNYAGVFKPQNEFNQEVILDLQYVPVQRTHDIQRFFLPKTEGKLVTSIAPTQELVDAYLMNNGMAINNPASGYNEAAPYVNRDPRFYSTIVYDGYEWQKPDGTSYTIRTLPGMGANSIDNNDASPTGYYFAKYYDHTADADNRSGLNLILIRYAEILLMYAEAKNALGQFDVGVWDNTMKIIRQRAGFTDAAALEFNSAWNQQDVEEILRNERRVEFALEGLRIFDIRRWRIAEDVMNGWIHGMRVGDASIDNGYKRVDFRSFDPSKHYLWPVPQRERDLNKNLSKNPNW</sequence>
<dbReference type="SUPFAM" id="SSF48452">
    <property type="entry name" value="TPR-like"/>
    <property type="match status" value="1"/>
</dbReference>
<dbReference type="InterPro" id="IPR011990">
    <property type="entry name" value="TPR-like_helical_dom_sf"/>
</dbReference>
<dbReference type="PROSITE" id="PS51257">
    <property type="entry name" value="PROKAR_LIPOPROTEIN"/>
    <property type="match status" value="1"/>
</dbReference>
<keyword evidence="3" id="KW-0732">Signal</keyword>
<organism evidence="8 9">
    <name type="scientific">Chryseosolibacter indicus</name>
    <dbReference type="NCBI Taxonomy" id="2782351"/>
    <lineage>
        <taxon>Bacteria</taxon>
        <taxon>Pseudomonadati</taxon>
        <taxon>Bacteroidota</taxon>
        <taxon>Cytophagia</taxon>
        <taxon>Cytophagales</taxon>
        <taxon>Chryseotaleaceae</taxon>
        <taxon>Chryseosolibacter</taxon>
    </lineage>
</organism>
<comment type="caution">
    <text evidence="8">The sequence shown here is derived from an EMBL/GenBank/DDBJ whole genome shotgun (WGS) entry which is preliminary data.</text>
</comment>
<keyword evidence="4" id="KW-0472">Membrane</keyword>
<protein>
    <submittedName>
        <fullName evidence="8">RagB/SusD family nutrient uptake outer membrane protein</fullName>
    </submittedName>
</protein>
<evidence type="ECO:0000313" key="9">
    <source>
        <dbReference type="Proteomes" id="UP000772618"/>
    </source>
</evidence>
<gene>
    <name evidence="8" type="ORF">KK060_01590</name>
</gene>
<proteinExistence type="inferred from homology"/>
<evidence type="ECO:0000256" key="5">
    <source>
        <dbReference type="ARBA" id="ARBA00023237"/>
    </source>
</evidence>
<reference evidence="8 9" key="1">
    <citation type="submission" date="2021-05" db="EMBL/GenBank/DDBJ databases">
        <title>A Polyphasic approach of four new species of the genus Ohtaekwangia: Ohtaekwangia histidinii sp. nov., Ohtaekwangia cretensis sp. nov., Ohtaekwangia indiensis sp. nov., Ohtaekwangia reichenbachii sp. nov. from diverse environment.</title>
        <authorList>
            <person name="Octaviana S."/>
        </authorList>
    </citation>
    <scope>NUCLEOTIDE SEQUENCE [LARGE SCALE GENOMIC DNA]</scope>
    <source>
        <strain evidence="8 9">PWU20</strain>
    </source>
</reference>
<dbReference type="InterPro" id="IPR012944">
    <property type="entry name" value="SusD_RagB_dom"/>
</dbReference>
<evidence type="ECO:0000256" key="1">
    <source>
        <dbReference type="ARBA" id="ARBA00004442"/>
    </source>
</evidence>
<dbReference type="Proteomes" id="UP000772618">
    <property type="component" value="Unassembled WGS sequence"/>
</dbReference>
<dbReference type="Pfam" id="PF14322">
    <property type="entry name" value="SusD-like_3"/>
    <property type="match status" value="1"/>
</dbReference>
<evidence type="ECO:0000256" key="3">
    <source>
        <dbReference type="ARBA" id="ARBA00022729"/>
    </source>
</evidence>
<dbReference type="Gene3D" id="1.25.40.390">
    <property type="match status" value="1"/>
</dbReference>
<evidence type="ECO:0000313" key="8">
    <source>
        <dbReference type="EMBL" id="MBT1701951.1"/>
    </source>
</evidence>
<comment type="similarity">
    <text evidence="2">Belongs to the SusD family.</text>
</comment>
<evidence type="ECO:0000259" key="7">
    <source>
        <dbReference type="Pfam" id="PF14322"/>
    </source>
</evidence>
<feature type="domain" description="RagB/SusD" evidence="6">
    <location>
        <begin position="284"/>
        <end position="536"/>
    </location>
</feature>
<dbReference type="RefSeq" id="WP_254151647.1">
    <property type="nucleotide sequence ID" value="NZ_JAHESD010000002.1"/>
</dbReference>
<evidence type="ECO:0000259" key="6">
    <source>
        <dbReference type="Pfam" id="PF07980"/>
    </source>
</evidence>